<evidence type="ECO:0000256" key="2">
    <source>
        <dbReference type="ARBA" id="ARBA00022679"/>
    </source>
</evidence>
<keyword evidence="2 5" id="KW-0808">Transferase</keyword>
<dbReference type="EMBL" id="JAXBCZ010000001">
    <property type="protein sequence ID" value="MEA1303743.1"/>
    <property type="molecule type" value="Genomic_DNA"/>
</dbReference>
<evidence type="ECO:0000259" key="4">
    <source>
        <dbReference type="Pfam" id="PF22624"/>
    </source>
</evidence>
<evidence type="ECO:0000259" key="3">
    <source>
        <dbReference type="Pfam" id="PF01648"/>
    </source>
</evidence>
<dbReference type="AlphaFoldDB" id="A0AAW9KC09"/>
<name>A0AAW9KC09_9ACTO</name>
<dbReference type="GO" id="GO:0019878">
    <property type="term" value="P:lysine biosynthetic process via aminoadipic acid"/>
    <property type="evidence" value="ECO:0007669"/>
    <property type="project" value="TreeGrafter"/>
</dbReference>
<proteinExistence type="inferred from homology"/>
<accession>A0AAW9KC09</accession>
<comment type="caution">
    <text evidence="5">The sequence shown here is derived from an EMBL/GenBank/DDBJ whole genome shotgun (WGS) entry which is preliminary data.</text>
</comment>
<dbReference type="GO" id="GO:0000287">
    <property type="term" value="F:magnesium ion binding"/>
    <property type="evidence" value="ECO:0007669"/>
    <property type="project" value="InterPro"/>
</dbReference>
<sequence>MSEYGGLYIVRPSSFTNVEWLELYALSAVEVNQAMRLRSVHARAAYVACRLLLRALVSTYAQVPVDQIEIGQGEYGKPVVTYPTGKCVEFNISHSHPVSVLAMAPAVPIGVDIVEVAEVPEGRGFARRVLTDRELGEWSALQDNRRAEWLGRVWAAKESYLKWIGVGLKVDPRTVDVCWLDGMSFRAAEEKGAFPEAYGSWRVYEGCQIAFVPGDLDLSMVLAPRRSVLDHLTCQGFSELA</sequence>
<comment type="similarity">
    <text evidence="1">Belongs to the P-Pant transferase superfamily. Gsp/Sfp/HetI/AcpT family.</text>
</comment>
<dbReference type="GO" id="GO:0008897">
    <property type="term" value="F:holo-[acyl-carrier-protein] synthase activity"/>
    <property type="evidence" value="ECO:0007669"/>
    <property type="project" value="InterPro"/>
</dbReference>
<evidence type="ECO:0000313" key="6">
    <source>
        <dbReference type="Proteomes" id="UP001289581"/>
    </source>
</evidence>
<evidence type="ECO:0000313" key="5">
    <source>
        <dbReference type="EMBL" id="MEA1303743.1"/>
    </source>
</evidence>
<keyword evidence="6" id="KW-1185">Reference proteome</keyword>
<dbReference type="InterPro" id="IPR008278">
    <property type="entry name" value="4-PPantetheinyl_Trfase_dom"/>
</dbReference>
<feature type="domain" description="4'-phosphopantetheinyl transferase" evidence="3">
    <location>
        <begin position="108"/>
        <end position="208"/>
    </location>
</feature>
<evidence type="ECO:0000256" key="1">
    <source>
        <dbReference type="ARBA" id="ARBA00010990"/>
    </source>
</evidence>
<protein>
    <submittedName>
        <fullName evidence="5">4'-phosphopantetheinyl transferase superfamily protein</fullName>
    </submittedName>
</protein>
<dbReference type="InterPro" id="IPR037143">
    <property type="entry name" value="4-PPantetheinyl_Trfase_dom_sf"/>
</dbReference>
<dbReference type="GO" id="GO:0005829">
    <property type="term" value="C:cytosol"/>
    <property type="evidence" value="ECO:0007669"/>
    <property type="project" value="TreeGrafter"/>
</dbReference>
<dbReference type="Proteomes" id="UP001289581">
    <property type="component" value="Unassembled WGS sequence"/>
</dbReference>
<dbReference type="PANTHER" id="PTHR12215">
    <property type="entry name" value="PHOSPHOPANTETHEINE TRANSFERASE"/>
    <property type="match status" value="1"/>
</dbReference>
<dbReference type="SUPFAM" id="SSF56214">
    <property type="entry name" value="4'-phosphopantetheinyl transferase"/>
    <property type="match status" value="2"/>
</dbReference>
<dbReference type="Pfam" id="PF22624">
    <property type="entry name" value="AASDHPPT_N"/>
    <property type="match status" value="1"/>
</dbReference>
<organism evidence="5 6">
    <name type="scientific">Actinomyces oris</name>
    <dbReference type="NCBI Taxonomy" id="544580"/>
    <lineage>
        <taxon>Bacteria</taxon>
        <taxon>Bacillati</taxon>
        <taxon>Actinomycetota</taxon>
        <taxon>Actinomycetes</taxon>
        <taxon>Actinomycetales</taxon>
        <taxon>Actinomycetaceae</taxon>
        <taxon>Actinomyces</taxon>
    </lineage>
</organism>
<dbReference type="InterPro" id="IPR050559">
    <property type="entry name" value="P-Pant_transferase_sf"/>
</dbReference>
<feature type="domain" description="4'-phosphopantetheinyl transferase N-terminal" evidence="4">
    <location>
        <begin position="24"/>
        <end position="103"/>
    </location>
</feature>
<dbReference type="InterPro" id="IPR055066">
    <property type="entry name" value="AASDHPPT_N"/>
</dbReference>
<gene>
    <name evidence="5" type="ORF">QU665_01365</name>
</gene>
<reference evidence="5 6" key="1">
    <citation type="submission" date="2023-06" db="EMBL/GenBank/DDBJ databases">
        <title>Actinomyces orist ORNL 0101 HMT-893 genome.</title>
        <authorList>
            <person name="Johnston C.D."/>
            <person name="Chen T."/>
            <person name="Dewhirst F.E."/>
        </authorList>
    </citation>
    <scope>NUCLEOTIDE SEQUENCE [LARGE SCALE GENOMIC DNA]</scope>
    <source>
        <strain evidence="5 6">ORNL 0101</strain>
    </source>
</reference>
<dbReference type="Gene3D" id="3.90.470.20">
    <property type="entry name" value="4'-phosphopantetheinyl transferase domain"/>
    <property type="match status" value="1"/>
</dbReference>
<dbReference type="Pfam" id="PF01648">
    <property type="entry name" value="ACPS"/>
    <property type="match status" value="1"/>
</dbReference>
<dbReference type="PANTHER" id="PTHR12215:SF10">
    <property type="entry name" value="L-AMINOADIPATE-SEMIALDEHYDE DEHYDROGENASE-PHOSPHOPANTETHEINYL TRANSFERASE"/>
    <property type="match status" value="1"/>
</dbReference>
<dbReference type="RefSeq" id="WP_143225903.1">
    <property type="nucleotide sequence ID" value="NZ_JAXBCZ010000001.1"/>
</dbReference>